<evidence type="ECO:0008006" key="3">
    <source>
        <dbReference type="Google" id="ProtNLM"/>
    </source>
</evidence>
<dbReference type="Gene3D" id="1.10.30.50">
    <property type="match status" value="1"/>
</dbReference>
<name>A0A8J3N2U5_9CHLR</name>
<sequence>MLLHALKLSPIIEKSLANVVVLQVELLRYAASGENIKFMVTNQEKQKKVEEVTHMTEAFAKYLKSLTQITRFRGREDAIAQWCWNGPEGHRGKKRQKHLEYLEQFVWLSGEQEQKQQWCERIAQEVNDLLDEEKQIIPIAKFLEGEKTIHIDKKDTALTWQGAAYCFFLYFYDAFLGNSADSATFPGELSSTGQPFGRQAFFEAFIDANQELIICPICDASRYYVKADKHIYGTIDHFLPKSLYPHFACHPYNLIPTCHGCNSWIKSTHNPLQGEHALMRSMLPYTQHNGGSFYLHVTLKSNTTSVDVGPLIPHTNGNKKGVQDIEKLIDTLKSLYKIPGRWQADTIGETLFRRMRQYLDNGRVIPGGNNLPSEIYNSLEQLLYYLDQEDRQKDPLAFALTWTLVAFIKEQLLPYLPHTDEKSKQKSNAAEAAKESYLLKEIERWFSEEARKEVTQRSKRAQELLSIPTNVVDHDMRGTDQ</sequence>
<gene>
    <name evidence="1" type="ORF">KSF_063250</name>
</gene>
<keyword evidence="2" id="KW-1185">Reference proteome</keyword>
<dbReference type="RefSeq" id="WP_220206915.1">
    <property type="nucleotide sequence ID" value="NZ_BNJK01000001.1"/>
</dbReference>
<dbReference type="AlphaFoldDB" id="A0A8J3N2U5"/>
<accession>A0A8J3N2U5</accession>
<dbReference type="Proteomes" id="UP000597444">
    <property type="component" value="Unassembled WGS sequence"/>
</dbReference>
<dbReference type="EMBL" id="BNJK01000001">
    <property type="protein sequence ID" value="GHO96277.1"/>
    <property type="molecule type" value="Genomic_DNA"/>
</dbReference>
<protein>
    <recommendedName>
        <fullName evidence="3">HNH endonuclease</fullName>
    </recommendedName>
</protein>
<organism evidence="1 2">
    <name type="scientific">Reticulibacter mediterranei</name>
    <dbReference type="NCBI Taxonomy" id="2778369"/>
    <lineage>
        <taxon>Bacteria</taxon>
        <taxon>Bacillati</taxon>
        <taxon>Chloroflexota</taxon>
        <taxon>Ktedonobacteria</taxon>
        <taxon>Ktedonobacterales</taxon>
        <taxon>Reticulibacteraceae</taxon>
        <taxon>Reticulibacter</taxon>
    </lineage>
</organism>
<evidence type="ECO:0000313" key="2">
    <source>
        <dbReference type="Proteomes" id="UP000597444"/>
    </source>
</evidence>
<reference evidence="1" key="1">
    <citation type="submission" date="2020-10" db="EMBL/GenBank/DDBJ databases">
        <title>Taxonomic study of unclassified bacteria belonging to the class Ktedonobacteria.</title>
        <authorList>
            <person name="Yabe S."/>
            <person name="Wang C.M."/>
            <person name="Zheng Y."/>
            <person name="Sakai Y."/>
            <person name="Cavaletti L."/>
            <person name="Monciardini P."/>
            <person name="Donadio S."/>
        </authorList>
    </citation>
    <scope>NUCLEOTIDE SEQUENCE</scope>
    <source>
        <strain evidence="1">ID150040</strain>
    </source>
</reference>
<evidence type="ECO:0000313" key="1">
    <source>
        <dbReference type="EMBL" id="GHO96277.1"/>
    </source>
</evidence>
<proteinExistence type="predicted"/>
<comment type="caution">
    <text evidence="1">The sequence shown here is derived from an EMBL/GenBank/DDBJ whole genome shotgun (WGS) entry which is preliminary data.</text>
</comment>